<dbReference type="InterPro" id="IPR036388">
    <property type="entry name" value="WH-like_DNA-bd_sf"/>
</dbReference>
<sequence length="304" mass="33630">MNTKNISDVELRQITVFKTVVECGGITAAELKLNKGKSAISMDLSSLEQRLGMTLCQRGPSGFSLTEQGKSIYAAAKQLLANIELFRQQTHEAQSQLTGKLNLQLADNAVWDHQLDISEVIANFHQAEPNIYINIVGSGPNEVAQAVLSGQADLGIDVLPRQSAALNCLPLYKEDLFLYCGEKHPLFSADCEELTLATLKHYEFIRIVTLRDPKLEALLADCRMTASASNLDMRAAMILSGQYLGFLPSHMAKHWTQTQKMRALMPETMSTCNDVYAITNKSQTCNPARDRFIAAVNKVLNKHT</sequence>
<reference evidence="6 7" key="1">
    <citation type="submission" date="2022-12" db="EMBL/GenBank/DDBJ databases">
        <title>Dasania phycosphaerae sp. nov., isolated from particulate material of the south coast of Korea.</title>
        <authorList>
            <person name="Jiang Y."/>
        </authorList>
    </citation>
    <scope>NUCLEOTIDE SEQUENCE [LARGE SCALE GENOMIC DNA]</scope>
    <source>
        <strain evidence="6 7">GY-19</strain>
    </source>
</reference>
<dbReference type="Pfam" id="PF03466">
    <property type="entry name" value="LysR_substrate"/>
    <property type="match status" value="1"/>
</dbReference>
<feature type="domain" description="HTH lysR-type" evidence="5">
    <location>
        <begin position="9"/>
        <end position="66"/>
    </location>
</feature>
<keyword evidence="4" id="KW-0804">Transcription</keyword>
<keyword evidence="7" id="KW-1185">Reference proteome</keyword>
<dbReference type="SUPFAM" id="SSF53850">
    <property type="entry name" value="Periplasmic binding protein-like II"/>
    <property type="match status" value="1"/>
</dbReference>
<gene>
    <name evidence="6" type="ORF">O0V09_01530</name>
</gene>
<evidence type="ECO:0000256" key="1">
    <source>
        <dbReference type="ARBA" id="ARBA00009437"/>
    </source>
</evidence>
<dbReference type="Gene3D" id="1.10.10.10">
    <property type="entry name" value="Winged helix-like DNA-binding domain superfamily/Winged helix DNA-binding domain"/>
    <property type="match status" value="1"/>
</dbReference>
<evidence type="ECO:0000313" key="7">
    <source>
        <dbReference type="Proteomes" id="UP001069090"/>
    </source>
</evidence>
<dbReference type="PROSITE" id="PS50931">
    <property type="entry name" value="HTH_LYSR"/>
    <property type="match status" value="1"/>
</dbReference>
<dbReference type="GO" id="GO:0003700">
    <property type="term" value="F:DNA-binding transcription factor activity"/>
    <property type="evidence" value="ECO:0007669"/>
    <property type="project" value="InterPro"/>
</dbReference>
<dbReference type="InterPro" id="IPR036390">
    <property type="entry name" value="WH_DNA-bd_sf"/>
</dbReference>
<accession>A0A9J6RHC8</accession>
<dbReference type="PANTHER" id="PTHR30126:SF98">
    <property type="entry name" value="HTH-TYPE TRANSCRIPTIONAL ACTIVATOR BAUR"/>
    <property type="match status" value="1"/>
</dbReference>
<dbReference type="InterPro" id="IPR005119">
    <property type="entry name" value="LysR_subst-bd"/>
</dbReference>
<dbReference type="Pfam" id="PF00126">
    <property type="entry name" value="HTH_1"/>
    <property type="match status" value="1"/>
</dbReference>
<dbReference type="CDD" id="cd05466">
    <property type="entry name" value="PBP2_LTTR_substrate"/>
    <property type="match status" value="1"/>
</dbReference>
<evidence type="ECO:0000313" key="6">
    <source>
        <dbReference type="EMBL" id="MCZ0863860.1"/>
    </source>
</evidence>
<evidence type="ECO:0000256" key="3">
    <source>
        <dbReference type="ARBA" id="ARBA00023125"/>
    </source>
</evidence>
<keyword evidence="3" id="KW-0238">DNA-binding</keyword>
<dbReference type="EMBL" id="JAPTGG010000001">
    <property type="protein sequence ID" value="MCZ0863860.1"/>
    <property type="molecule type" value="Genomic_DNA"/>
</dbReference>
<dbReference type="Gene3D" id="3.40.190.290">
    <property type="match status" value="1"/>
</dbReference>
<dbReference type="SUPFAM" id="SSF46785">
    <property type="entry name" value="Winged helix' DNA-binding domain"/>
    <property type="match status" value="1"/>
</dbReference>
<dbReference type="Proteomes" id="UP001069090">
    <property type="component" value="Unassembled WGS sequence"/>
</dbReference>
<dbReference type="PANTHER" id="PTHR30126">
    <property type="entry name" value="HTH-TYPE TRANSCRIPTIONAL REGULATOR"/>
    <property type="match status" value="1"/>
</dbReference>
<comment type="caution">
    <text evidence="6">The sequence shown here is derived from an EMBL/GenBank/DDBJ whole genome shotgun (WGS) entry which is preliminary data.</text>
</comment>
<evidence type="ECO:0000256" key="4">
    <source>
        <dbReference type="ARBA" id="ARBA00023163"/>
    </source>
</evidence>
<proteinExistence type="inferred from homology"/>
<name>A0A9J6RHC8_9GAMM</name>
<protein>
    <submittedName>
        <fullName evidence="6">LysR family transcriptional regulator</fullName>
    </submittedName>
</protein>
<evidence type="ECO:0000259" key="5">
    <source>
        <dbReference type="PROSITE" id="PS50931"/>
    </source>
</evidence>
<keyword evidence="2" id="KW-0805">Transcription regulation</keyword>
<comment type="similarity">
    <text evidence="1">Belongs to the LysR transcriptional regulatory family.</text>
</comment>
<dbReference type="AlphaFoldDB" id="A0A9J6RHC8"/>
<evidence type="ECO:0000256" key="2">
    <source>
        <dbReference type="ARBA" id="ARBA00023015"/>
    </source>
</evidence>
<dbReference type="InterPro" id="IPR000847">
    <property type="entry name" value="LysR_HTH_N"/>
</dbReference>
<dbReference type="GO" id="GO:0000976">
    <property type="term" value="F:transcription cis-regulatory region binding"/>
    <property type="evidence" value="ECO:0007669"/>
    <property type="project" value="TreeGrafter"/>
</dbReference>
<organism evidence="6 7">
    <name type="scientific">Dasania phycosphaerae</name>
    <dbReference type="NCBI Taxonomy" id="2950436"/>
    <lineage>
        <taxon>Bacteria</taxon>
        <taxon>Pseudomonadati</taxon>
        <taxon>Pseudomonadota</taxon>
        <taxon>Gammaproteobacteria</taxon>
        <taxon>Cellvibrionales</taxon>
        <taxon>Spongiibacteraceae</taxon>
        <taxon>Dasania</taxon>
    </lineage>
</organism>